<feature type="domain" description="C2H2-type" evidence="13">
    <location>
        <begin position="236"/>
        <end position="265"/>
    </location>
</feature>
<evidence type="ECO:0000256" key="3">
    <source>
        <dbReference type="ARBA" id="ARBA00022723"/>
    </source>
</evidence>
<dbReference type="SUPFAM" id="SSF57667">
    <property type="entry name" value="beta-beta-alpha zinc fingers"/>
    <property type="match status" value="2"/>
</dbReference>
<keyword evidence="3" id="KW-0479">Metal-binding</keyword>
<feature type="domain" description="C2H2-type" evidence="13">
    <location>
        <begin position="266"/>
        <end position="293"/>
    </location>
</feature>
<dbReference type="STRING" id="97972.A0A2V1EAQ4"/>
<keyword evidence="15" id="KW-1185">Reference proteome</keyword>
<evidence type="ECO:0000256" key="1">
    <source>
        <dbReference type="ARBA" id="ARBA00004123"/>
    </source>
</evidence>
<feature type="region of interest" description="Disordered" evidence="12">
    <location>
        <begin position="176"/>
        <end position="206"/>
    </location>
</feature>
<dbReference type="Gene3D" id="3.30.160.60">
    <property type="entry name" value="Classic Zinc Finger"/>
    <property type="match status" value="4"/>
</dbReference>
<keyword evidence="9" id="KW-0804">Transcription</keyword>
<evidence type="ECO:0000256" key="8">
    <source>
        <dbReference type="ARBA" id="ARBA00023125"/>
    </source>
</evidence>
<keyword evidence="4" id="KW-0677">Repeat</keyword>
<dbReference type="InterPro" id="IPR013087">
    <property type="entry name" value="Znf_C2H2_type"/>
</dbReference>
<feature type="compositionally biased region" description="Polar residues" evidence="12">
    <location>
        <begin position="1"/>
        <end position="11"/>
    </location>
</feature>
<dbReference type="GO" id="GO:0008270">
    <property type="term" value="F:zinc ion binding"/>
    <property type="evidence" value="ECO:0007669"/>
    <property type="project" value="UniProtKB-KW"/>
</dbReference>
<dbReference type="PROSITE" id="PS50157">
    <property type="entry name" value="ZINC_FINGER_C2H2_2"/>
    <property type="match status" value="4"/>
</dbReference>
<dbReference type="OrthoDB" id="427030at2759"/>
<keyword evidence="8" id="KW-0238">DNA-binding</keyword>
<dbReference type="FunFam" id="3.30.160.60:FF:002157">
    <property type="entry name" value="Transcription factor"/>
    <property type="match status" value="1"/>
</dbReference>
<organism evidence="14 15">
    <name type="scientific">Periconia macrospinosa</name>
    <dbReference type="NCBI Taxonomy" id="97972"/>
    <lineage>
        <taxon>Eukaryota</taxon>
        <taxon>Fungi</taxon>
        <taxon>Dikarya</taxon>
        <taxon>Ascomycota</taxon>
        <taxon>Pezizomycotina</taxon>
        <taxon>Dothideomycetes</taxon>
        <taxon>Pleosporomycetidae</taxon>
        <taxon>Pleosporales</taxon>
        <taxon>Massarineae</taxon>
        <taxon>Periconiaceae</taxon>
        <taxon>Periconia</taxon>
    </lineage>
</organism>
<dbReference type="GO" id="GO:0005634">
    <property type="term" value="C:nucleus"/>
    <property type="evidence" value="ECO:0007669"/>
    <property type="project" value="UniProtKB-SubCell"/>
</dbReference>
<evidence type="ECO:0000256" key="10">
    <source>
        <dbReference type="ARBA" id="ARBA00023242"/>
    </source>
</evidence>
<feature type="compositionally biased region" description="Polar residues" evidence="12">
    <location>
        <begin position="30"/>
        <end position="44"/>
    </location>
</feature>
<dbReference type="GO" id="GO:0000978">
    <property type="term" value="F:RNA polymerase II cis-regulatory region sequence-specific DNA binding"/>
    <property type="evidence" value="ECO:0007669"/>
    <property type="project" value="TreeGrafter"/>
</dbReference>
<evidence type="ECO:0000259" key="13">
    <source>
        <dbReference type="PROSITE" id="PS50157"/>
    </source>
</evidence>
<dbReference type="InterPro" id="IPR036236">
    <property type="entry name" value="Znf_C2H2_sf"/>
</dbReference>
<dbReference type="PROSITE" id="PS00028">
    <property type="entry name" value="ZINC_FINGER_C2H2_1"/>
    <property type="match status" value="4"/>
</dbReference>
<proteinExistence type="inferred from homology"/>
<feature type="domain" description="C2H2-type" evidence="13">
    <location>
        <begin position="206"/>
        <end position="235"/>
    </location>
</feature>
<evidence type="ECO:0000256" key="4">
    <source>
        <dbReference type="ARBA" id="ARBA00022737"/>
    </source>
</evidence>
<evidence type="ECO:0000313" key="14">
    <source>
        <dbReference type="EMBL" id="PVI07617.1"/>
    </source>
</evidence>
<evidence type="ECO:0000256" key="9">
    <source>
        <dbReference type="ARBA" id="ARBA00023163"/>
    </source>
</evidence>
<gene>
    <name evidence="14" type="ORF">DM02DRAFT_648665</name>
</gene>
<evidence type="ECO:0000313" key="15">
    <source>
        <dbReference type="Proteomes" id="UP000244855"/>
    </source>
</evidence>
<dbReference type="PANTHER" id="PTHR23235:SF152">
    <property type="entry name" value="SI:DKEY-210J14.3"/>
    <property type="match status" value="1"/>
</dbReference>
<evidence type="ECO:0000256" key="5">
    <source>
        <dbReference type="ARBA" id="ARBA00022771"/>
    </source>
</evidence>
<reference evidence="14 15" key="1">
    <citation type="journal article" date="2018" name="Sci. Rep.">
        <title>Comparative genomics provides insights into the lifestyle and reveals functional heterogeneity of dark septate endophytic fungi.</title>
        <authorList>
            <person name="Knapp D.G."/>
            <person name="Nemeth J.B."/>
            <person name="Barry K."/>
            <person name="Hainaut M."/>
            <person name="Henrissat B."/>
            <person name="Johnson J."/>
            <person name="Kuo A."/>
            <person name="Lim J.H.P."/>
            <person name="Lipzen A."/>
            <person name="Nolan M."/>
            <person name="Ohm R.A."/>
            <person name="Tamas L."/>
            <person name="Grigoriev I.V."/>
            <person name="Spatafora J.W."/>
            <person name="Nagy L.G."/>
            <person name="Kovacs G.M."/>
        </authorList>
    </citation>
    <scope>NUCLEOTIDE SEQUENCE [LARGE SCALE GENOMIC DNA]</scope>
    <source>
        <strain evidence="14 15">DSE2036</strain>
    </source>
</reference>
<dbReference type="Proteomes" id="UP000244855">
    <property type="component" value="Unassembled WGS sequence"/>
</dbReference>
<keyword evidence="5 11" id="KW-0863">Zinc-finger</keyword>
<dbReference type="FunFam" id="3.30.160.60:FF:002343">
    <property type="entry name" value="Zinc finger protein 33A"/>
    <property type="match status" value="1"/>
</dbReference>
<keyword evidence="6" id="KW-0862">Zinc</keyword>
<keyword evidence="10" id="KW-0539">Nucleus</keyword>
<evidence type="ECO:0000256" key="11">
    <source>
        <dbReference type="PROSITE-ProRule" id="PRU00042"/>
    </source>
</evidence>
<feature type="region of interest" description="Disordered" evidence="12">
    <location>
        <begin position="400"/>
        <end position="420"/>
    </location>
</feature>
<dbReference type="GO" id="GO:0000981">
    <property type="term" value="F:DNA-binding transcription factor activity, RNA polymerase II-specific"/>
    <property type="evidence" value="ECO:0007669"/>
    <property type="project" value="TreeGrafter"/>
</dbReference>
<feature type="region of interest" description="Disordered" evidence="12">
    <location>
        <begin position="1"/>
        <end position="44"/>
    </location>
</feature>
<comment type="subcellular location">
    <subcellularLocation>
        <location evidence="1">Nucleus</location>
    </subcellularLocation>
</comment>
<feature type="compositionally biased region" description="Low complexity" evidence="12">
    <location>
        <begin position="14"/>
        <end position="29"/>
    </location>
</feature>
<name>A0A2V1EAQ4_9PLEO</name>
<dbReference type="Pfam" id="PF00096">
    <property type="entry name" value="zf-C2H2"/>
    <property type="match status" value="3"/>
</dbReference>
<feature type="region of interest" description="Disordered" evidence="12">
    <location>
        <begin position="143"/>
        <end position="162"/>
    </location>
</feature>
<protein>
    <recommendedName>
        <fullName evidence="13">C2H2-type domain-containing protein</fullName>
    </recommendedName>
</protein>
<keyword evidence="7" id="KW-0805">Transcription regulation</keyword>
<evidence type="ECO:0000256" key="7">
    <source>
        <dbReference type="ARBA" id="ARBA00023015"/>
    </source>
</evidence>
<feature type="domain" description="C2H2-type" evidence="13">
    <location>
        <begin position="294"/>
        <end position="320"/>
    </location>
</feature>
<dbReference type="AlphaFoldDB" id="A0A2V1EAQ4"/>
<feature type="compositionally biased region" description="Basic and acidic residues" evidence="12">
    <location>
        <begin position="178"/>
        <end position="195"/>
    </location>
</feature>
<evidence type="ECO:0000256" key="6">
    <source>
        <dbReference type="ARBA" id="ARBA00022833"/>
    </source>
</evidence>
<evidence type="ECO:0000256" key="2">
    <source>
        <dbReference type="ARBA" id="ARBA00006991"/>
    </source>
</evidence>
<dbReference type="FunFam" id="3.30.160.60:FF:001480">
    <property type="entry name" value="Si:cabz01071911.3"/>
    <property type="match status" value="1"/>
</dbReference>
<evidence type="ECO:0000256" key="12">
    <source>
        <dbReference type="SAM" id="MobiDB-lite"/>
    </source>
</evidence>
<comment type="similarity">
    <text evidence="2">Belongs to the krueppel C2H2-type zinc-finger protein family.</text>
</comment>
<dbReference type="SMART" id="SM00355">
    <property type="entry name" value="ZnF_C2H2"/>
    <property type="match status" value="4"/>
</dbReference>
<sequence length="456" mass="50634">MPGLLPNTSNYDYPPRTTTIAAAAPPTTTSAQEPLTSRPFPSSTSQMDLHMPLFSAHAMTTSMPFQSASFAFDSIQVNPYNIQQAFPINYAQNITQAISYAGSHGLHSLPAVREPRSGFVIEKSTPSVKSEMNSPIQSTNISYAGEQKRSSSENGHIGNGVDFSTDVDTLMKAIQAKQKPDEAVERAQSPKKETAAKSTTKPRKRYQCTKPDCNKSFLQKTHLDIHTRAHTGAKPFICKEPSCGQRFSQLGNLKTHERRHTGERPYSCDLCGKTFAQRGNVRAHKIVHQQIKPFTCKLDECGKQFTQLGNLKSHQNKFHAQTIRFLTQKFAYVNPNDHVNEQDRELWEYFASLYKNSNKGIKGRGKDRRISTHTSSAMSSSTSFASISAPPANRGYIASYPYSSSDRSSRGSSMVSDTTMRADGGGYDLHGSMQHGYQDSAHGYDDMVFPERKLYS</sequence>
<accession>A0A2V1EAQ4</accession>
<feature type="compositionally biased region" description="Low complexity" evidence="12">
    <location>
        <begin position="400"/>
        <end position="417"/>
    </location>
</feature>
<dbReference type="PANTHER" id="PTHR23235">
    <property type="entry name" value="KRUEPPEL-LIKE TRANSCRIPTION FACTOR"/>
    <property type="match status" value="1"/>
</dbReference>
<dbReference type="EMBL" id="KZ805303">
    <property type="protein sequence ID" value="PVI07617.1"/>
    <property type="molecule type" value="Genomic_DNA"/>
</dbReference>